<evidence type="ECO:0000313" key="2">
    <source>
        <dbReference type="EMBL" id="VAZ84606.1"/>
    </source>
</evidence>
<dbReference type="EMBL" id="UPHL01000094">
    <property type="protein sequence ID" value="VAZ84606.1"/>
    <property type="molecule type" value="Genomic_DNA"/>
</dbReference>
<feature type="chain" id="PRO_5044221054" evidence="1">
    <location>
        <begin position="18"/>
        <end position="186"/>
    </location>
</feature>
<sequence length="186" mass="20553">MNIMWKHVLAIPFGALAADTTALAHTAEALRIAEQTRDELVLRFARLSHGLMQIHHGGAHRDDGLALPVMARQSAARQRFVSLAIAVIEPEIARHKVRQGDLDGAIELARSAVDDSFAFGEMIWHWLAVTVMPWRAATRPVMTNSWRVFAPGPKRWALNLWLPQALRFIPEAPADTAAGVGVNWCG</sequence>
<dbReference type="AlphaFoldDB" id="A0AB38UWQ1"/>
<dbReference type="RefSeq" id="WP_122511545.1">
    <property type="nucleotide sequence ID" value="NZ_CADEAW010000011.1"/>
</dbReference>
<organism evidence="2 3">
    <name type="scientific">Mycobacterium persicum</name>
    <dbReference type="NCBI Taxonomy" id="1487726"/>
    <lineage>
        <taxon>Bacteria</taxon>
        <taxon>Bacillati</taxon>
        <taxon>Actinomycetota</taxon>
        <taxon>Actinomycetes</taxon>
        <taxon>Mycobacteriales</taxon>
        <taxon>Mycobacteriaceae</taxon>
        <taxon>Mycobacterium</taxon>
    </lineage>
</organism>
<protein>
    <submittedName>
        <fullName evidence="2">Uncharacterized protein</fullName>
    </submittedName>
</protein>
<evidence type="ECO:0000256" key="1">
    <source>
        <dbReference type="SAM" id="SignalP"/>
    </source>
</evidence>
<reference evidence="2 3" key="1">
    <citation type="submission" date="2018-09" db="EMBL/GenBank/DDBJ databases">
        <authorList>
            <person name="Tagini F."/>
        </authorList>
    </citation>
    <scope>NUCLEOTIDE SEQUENCE [LARGE SCALE GENOMIC DNA]</scope>
    <source>
        <strain evidence="2 3">MK42</strain>
    </source>
</reference>
<name>A0AB38UWQ1_9MYCO</name>
<evidence type="ECO:0000313" key="3">
    <source>
        <dbReference type="Proteomes" id="UP000279331"/>
    </source>
</evidence>
<dbReference type="Proteomes" id="UP000279331">
    <property type="component" value="Unassembled WGS sequence"/>
</dbReference>
<feature type="signal peptide" evidence="1">
    <location>
        <begin position="1"/>
        <end position="17"/>
    </location>
</feature>
<gene>
    <name evidence="2" type="ORF">LAUMK42_03429</name>
</gene>
<comment type="caution">
    <text evidence="2">The sequence shown here is derived from an EMBL/GenBank/DDBJ whole genome shotgun (WGS) entry which is preliminary data.</text>
</comment>
<accession>A0AB38UWQ1</accession>
<proteinExistence type="predicted"/>
<keyword evidence="1" id="KW-0732">Signal</keyword>